<accession>A0ABR1KI37</accession>
<proteinExistence type="predicted"/>
<feature type="transmembrane region" description="Helical" evidence="5">
    <location>
        <begin position="59"/>
        <end position="79"/>
    </location>
</feature>
<evidence type="ECO:0008006" key="8">
    <source>
        <dbReference type="Google" id="ProtNLM"/>
    </source>
</evidence>
<comment type="caution">
    <text evidence="6">The sequence shown here is derived from an EMBL/GenBank/DDBJ whole genome shotgun (WGS) entry which is preliminary data.</text>
</comment>
<evidence type="ECO:0000256" key="2">
    <source>
        <dbReference type="ARBA" id="ARBA00022692"/>
    </source>
</evidence>
<keyword evidence="4 5" id="KW-0472">Membrane</keyword>
<evidence type="ECO:0000256" key="5">
    <source>
        <dbReference type="SAM" id="Phobius"/>
    </source>
</evidence>
<keyword evidence="3 5" id="KW-1133">Transmembrane helix</keyword>
<dbReference type="EMBL" id="JBBPHU010000009">
    <property type="protein sequence ID" value="KAK7513824.1"/>
    <property type="molecule type" value="Genomic_DNA"/>
</dbReference>
<dbReference type="Pfam" id="PF00335">
    <property type="entry name" value="Tetraspanin"/>
    <property type="match status" value="1"/>
</dbReference>
<comment type="subcellular location">
    <subcellularLocation>
        <location evidence="1">Membrane</location>
        <topology evidence="1">Multi-pass membrane protein</topology>
    </subcellularLocation>
</comment>
<keyword evidence="7" id="KW-1185">Reference proteome</keyword>
<dbReference type="InterPro" id="IPR008952">
    <property type="entry name" value="Tetraspanin_EC2_sf"/>
</dbReference>
<keyword evidence="2 5" id="KW-0812">Transmembrane</keyword>
<dbReference type="SUPFAM" id="SSF48652">
    <property type="entry name" value="Tetraspanin"/>
    <property type="match status" value="1"/>
</dbReference>
<evidence type="ECO:0000256" key="1">
    <source>
        <dbReference type="ARBA" id="ARBA00004141"/>
    </source>
</evidence>
<gene>
    <name evidence="6" type="ORF">IWZ03DRAFT_361712</name>
</gene>
<evidence type="ECO:0000313" key="7">
    <source>
        <dbReference type="Proteomes" id="UP001363622"/>
    </source>
</evidence>
<sequence>MADKILLTLALFELLFLVSGGLIMGFSVVSKESLSKDLTISNVAQHILLKETPTPLTAGIVNAVFIFVSFLFVLPAFFLRTNKGWLRIHGWAVVVSGTFTLIVGLIIWIETLRTRSLLGKIWASEQPSTQNLLQEKFKCCGYFSPSSPPFVQDDICPDAQKAAERGGCIGKFSSFANQYLDVVFTAAFGIVGVDALVVMCVAMELKNRAEQARYRHIDEKNGFT</sequence>
<name>A0ABR1KI37_9PEZI</name>
<feature type="transmembrane region" description="Helical" evidence="5">
    <location>
        <begin position="182"/>
        <end position="205"/>
    </location>
</feature>
<reference evidence="6 7" key="1">
    <citation type="submission" date="2024-04" db="EMBL/GenBank/DDBJ databases">
        <title>Phyllosticta paracitricarpa is synonymous to the EU quarantine fungus P. citricarpa based on phylogenomic analyses.</title>
        <authorList>
            <consortium name="Lawrence Berkeley National Laboratory"/>
            <person name="Van Ingen-Buijs V.A."/>
            <person name="Van Westerhoven A.C."/>
            <person name="Haridas S."/>
            <person name="Skiadas P."/>
            <person name="Martin F."/>
            <person name="Groenewald J.Z."/>
            <person name="Crous P.W."/>
            <person name="Seidl M.F."/>
        </authorList>
    </citation>
    <scope>NUCLEOTIDE SEQUENCE [LARGE SCALE GENOMIC DNA]</scope>
    <source>
        <strain evidence="6 7">CBS 123371</strain>
    </source>
</reference>
<evidence type="ECO:0000256" key="4">
    <source>
        <dbReference type="ARBA" id="ARBA00023136"/>
    </source>
</evidence>
<organism evidence="6 7">
    <name type="scientific">Phyllosticta citriasiana</name>
    <dbReference type="NCBI Taxonomy" id="595635"/>
    <lineage>
        <taxon>Eukaryota</taxon>
        <taxon>Fungi</taxon>
        <taxon>Dikarya</taxon>
        <taxon>Ascomycota</taxon>
        <taxon>Pezizomycotina</taxon>
        <taxon>Dothideomycetes</taxon>
        <taxon>Dothideomycetes incertae sedis</taxon>
        <taxon>Botryosphaeriales</taxon>
        <taxon>Phyllostictaceae</taxon>
        <taxon>Phyllosticta</taxon>
    </lineage>
</organism>
<evidence type="ECO:0000313" key="6">
    <source>
        <dbReference type="EMBL" id="KAK7513824.1"/>
    </source>
</evidence>
<feature type="transmembrane region" description="Helical" evidence="5">
    <location>
        <begin position="91"/>
        <end position="109"/>
    </location>
</feature>
<dbReference type="InterPro" id="IPR018499">
    <property type="entry name" value="Tetraspanin/Peripherin"/>
</dbReference>
<dbReference type="Proteomes" id="UP001363622">
    <property type="component" value="Unassembled WGS sequence"/>
</dbReference>
<protein>
    <recommendedName>
        <fullName evidence="8">Tetraspanin</fullName>
    </recommendedName>
</protein>
<evidence type="ECO:0000256" key="3">
    <source>
        <dbReference type="ARBA" id="ARBA00022989"/>
    </source>
</evidence>